<organism evidence="1 2">
    <name type="scientific">Gossypium australe</name>
    <dbReference type="NCBI Taxonomy" id="47621"/>
    <lineage>
        <taxon>Eukaryota</taxon>
        <taxon>Viridiplantae</taxon>
        <taxon>Streptophyta</taxon>
        <taxon>Embryophyta</taxon>
        <taxon>Tracheophyta</taxon>
        <taxon>Spermatophyta</taxon>
        <taxon>Magnoliopsida</taxon>
        <taxon>eudicotyledons</taxon>
        <taxon>Gunneridae</taxon>
        <taxon>Pentapetalae</taxon>
        <taxon>rosids</taxon>
        <taxon>malvids</taxon>
        <taxon>Malvales</taxon>
        <taxon>Malvaceae</taxon>
        <taxon>Malvoideae</taxon>
        <taxon>Gossypium</taxon>
    </lineage>
</organism>
<proteinExistence type="predicted"/>
<sequence>MRAQHRRTKHQIYPFKVKRRGSPRYTGRVARVPPKRRRFGAWGNHETVPFRTLPFFRKPQRKKHILSFSLSCPTIGLLPPPVAPPSHLVAGEAERWALAPFLSPYEGKVLALRTPERRRPLFLLPVWIRQRKRGSYDDLSPGVQVPVACEGVRRGLLTAVAGWCVWWG</sequence>
<protein>
    <submittedName>
        <fullName evidence="1">Uncharacterized protein</fullName>
    </submittedName>
</protein>
<gene>
    <name evidence="1" type="ORF">EPI10_002236</name>
</gene>
<dbReference type="AlphaFoldDB" id="A0A5B6VDJ2"/>
<evidence type="ECO:0000313" key="1">
    <source>
        <dbReference type="EMBL" id="KAA3467203.1"/>
    </source>
</evidence>
<comment type="caution">
    <text evidence="1">The sequence shown here is derived from an EMBL/GenBank/DDBJ whole genome shotgun (WGS) entry which is preliminary data.</text>
</comment>
<keyword evidence="2" id="KW-1185">Reference proteome</keyword>
<name>A0A5B6VDJ2_9ROSI</name>
<dbReference type="EMBL" id="SMMG02000007">
    <property type="protein sequence ID" value="KAA3467203.1"/>
    <property type="molecule type" value="Genomic_DNA"/>
</dbReference>
<evidence type="ECO:0000313" key="2">
    <source>
        <dbReference type="Proteomes" id="UP000325315"/>
    </source>
</evidence>
<dbReference type="Proteomes" id="UP000325315">
    <property type="component" value="Unassembled WGS sequence"/>
</dbReference>
<reference evidence="2" key="1">
    <citation type="journal article" date="2019" name="Plant Biotechnol. J.">
        <title>Genome sequencing of the Australian wild diploid species Gossypium australe highlights disease resistance and delayed gland morphogenesis.</title>
        <authorList>
            <person name="Cai Y."/>
            <person name="Cai X."/>
            <person name="Wang Q."/>
            <person name="Wang P."/>
            <person name="Zhang Y."/>
            <person name="Cai C."/>
            <person name="Xu Y."/>
            <person name="Wang K."/>
            <person name="Zhou Z."/>
            <person name="Wang C."/>
            <person name="Geng S."/>
            <person name="Li B."/>
            <person name="Dong Q."/>
            <person name="Hou Y."/>
            <person name="Wang H."/>
            <person name="Ai P."/>
            <person name="Liu Z."/>
            <person name="Yi F."/>
            <person name="Sun M."/>
            <person name="An G."/>
            <person name="Cheng J."/>
            <person name="Zhang Y."/>
            <person name="Shi Q."/>
            <person name="Xie Y."/>
            <person name="Shi X."/>
            <person name="Chang Y."/>
            <person name="Huang F."/>
            <person name="Chen Y."/>
            <person name="Hong S."/>
            <person name="Mi L."/>
            <person name="Sun Q."/>
            <person name="Zhang L."/>
            <person name="Zhou B."/>
            <person name="Peng R."/>
            <person name="Zhang X."/>
            <person name="Liu F."/>
        </authorList>
    </citation>
    <scope>NUCLEOTIDE SEQUENCE [LARGE SCALE GENOMIC DNA]</scope>
    <source>
        <strain evidence="2">cv. PA1801</strain>
    </source>
</reference>
<accession>A0A5B6VDJ2</accession>